<gene>
    <name evidence="7" type="ORF">A3C93_02760</name>
</gene>
<dbReference type="PANTHER" id="PTHR30093">
    <property type="entry name" value="GENERAL SECRETION PATHWAY PROTEIN G"/>
    <property type="match status" value="1"/>
</dbReference>
<dbReference type="EMBL" id="MHLO01000043">
    <property type="protein sequence ID" value="OGZ10940.1"/>
    <property type="molecule type" value="Genomic_DNA"/>
</dbReference>
<evidence type="ECO:0000256" key="2">
    <source>
        <dbReference type="ARBA" id="ARBA00022481"/>
    </source>
</evidence>
<evidence type="ECO:0000256" key="1">
    <source>
        <dbReference type="ARBA" id="ARBA00004167"/>
    </source>
</evidence>
<evidence type="ECO:0000256" key="6">
    <source>
        <dbReference type="SAM" id="Phobius"/>
    </source>
</evidence>
<dbReference type="InterPro" id="IPR000983">
    <property type="entry name" value="Bac_GSPG_pilin"/>
</dbReference>
<dbReference type="Pfam" id="PF07963">
    <property type="entry name" value="N_methyl"/>
    <property type="match status" value="1"/>
</dbReference>
<keyword evidence="4 6" id="KW-1133">Transmembrane helix</keyword>
<dbReference type="GO" id="GO:0015628">
    <property type="term" value="P:protein secretion by the type II secretion system"/>
    <property type="evidence" value="ECO:0007669"/>
    <property type="project" value="InterPro"/>
</dbReference>
<reference evidence="7 8" key="1">
    <citation type="journal article" date="2016" name="Nat. Commun.">
        <title>Thousands of microbial genomes shed light on interconnected biogeochemical processes in an aquifer system.</title>
        <authorList>
            <person name="Anantharaman K."/>
            <person name="Brown C.T."/>
            <person name="Hug L.A."/>
            <person name="Sharon I."/>
            <person name="Castelle C.J."/>
            <person name="Probst A.J."/>
            <person name="Thomas B.C."/>
            <person name="Singh A."/>
            <person name="Wilkins M.J."/>
            <person name="Karaoz U."/>
            <person name="Brodie E.L."/>
            <person name="Williams K.H."/>
            <person name="Hubbard S.S."/>
            <person name="Banfield J.F."/>
        </authorList>
    </citation>
    <scope>NUCLEOTIDE SEQUENCE [LARGE SCALE GENOMIC DNA]</scope>
</reference>
<keyword evidence="2" id="KW-0488">Methylation</keyword>
<dbReference type="Proteomes" id="UP000178636">
    <property type="component" value="Unassembled WGS sequence"/>
</dbReference>
<comment type="caution">
    <text evidence="7">The sequence shown here is derived from an EMBL/GenBank/DDBJ whole genome shotgun (WGS) entry which is preliminary data.</text>
</comment>
<proteinExistence type="predicted"/>
<feature type="transmembrane region" description="Helical" evidence="6">
    <location>
        <begin position="12"/>
        <end position="38"/>
    </location>
</feature>
<evidence type="ECO:0008006" key="9">
    <source>
        <dbReference type="Google" id="ProtNLM"/>
    </source>
</evidence>
<accession>A0A1G2DDJ8</accession>
<dbReference type="PANTHER" id="PTHR30093:SF44">
    <property type="entry name" value="TYPE II SECRETION SYSTEM CORE PROTEIN G"/>
    <property type="match status" value="1"/>
</dbReference>
<evidence type="ECO:0000256" key="4">
    <source>
        <dbReference type="ARBA" id="ARBA00022989"/>
    </source>
</evidence>
<name>A0A1G2DDJ8_9BACT</name>
<dbReference type="SUPFAM" id="SSF54523">
    <property type="entry name" value="Pili subunits"/>
    <property type="match status" value="1"/>
</dbReference>
<dbReference type="PROSITE" id="PS00409">
    <property type="entry name" value="PROKAR_NTER_METHYL"/>
    <property type="match status" value="1"/>
</dbReference>
<dbReference type="NCBIfam" id="TIGR02532">
    <property type="entry name" value="IV_pilin_GFxxxE"/>
    <property type="match status" value="1"/>
</dbReference>
<evidence type="ECO:0000313" key="7">
    <source>
        <dbReference type="EMBL" id="OGZ10940.1"/>
    </source>
</evidence>
<dbReference type="Gene3D" id="3.30.700.10">
    <property type="entry name" value="Glycoprotein, Type 4 Pilin"/>
    <property type="match status" value="1"/>
</dbReference>
<dbReference type="InterPro" id="IPR045584">
    <property type="entry name" value="Pilin-like"/>
</dbReference>
<comment type="subcellular location">
    <subcellularLocation>
        <location evidence="1">Membrane</location>
        <topology evidence="1">Single-pass membrane protein</topology>
    </subcellularLocation>
</comment>
<keyword evidence="5 6" id="KW-0472">Membrane</keyword>
<evidence type="ECO:0000256" key="5">
    <source>
        <dbReference type="ARBA" id="ARBA00023136"/>
    </source>
</evidence>
<dbReference type="AlphaFoldDB" id="A0A1G2DDJ8"/>
<organism evidence="7 8">
    <name type="scientific">Candidatus Lloydbacteria bacterium RIFCSPHIGHO2_02_FULL_54_17</name>
    <dbReference type="NCBI Taxonomy" id="1798664"/>
    <lineage>
        <taxon>Bacteria</taxon>
        <taxon>Candidatus Lloydiibacteriota</taxon>
    </lineage>
</organism>
<dbReference type="GO" id="GO:0016020">
    <property type="term" value="C:membrane"/>
    <property type="evidence" value="ECO:0007669"/>
    <property type="project" value="UniProtKB-SubCell"/>
</dbReference>
<dbReference type="PRINTS" id="PR00813">
    <property type="entry name" value="BCTERIALGSPG"/>
</dbReference>
<keyword evidence="3 6" id="KW-0812">Transmembrane</keyword>
<dbReference type="InterPro" id="IPR012902">
    <property type="entry name" value="N_methyl_site"/>
</dbReference>
<dbReference type="GO" id="GO:0015627">
    <property type="term" value="C:type II protein secretion system complex"/>
    <property type="evidence" value="ECO:0007669"/>
    <property type="project" value="InterPro"/>
</dbReference>
<protein>
    <recommendedName>
        <fullName evidence="9">Type II secretion system protein GspG C-terminal domain-containing protein</fullName>
    </recommendedName>
</protein>
<evidence type="ECO:0000313" key="8">
    <source>
        <dbReference type="Proteomes" id="UP000178636"/>
    </source>
</evidence>
<evidence type="ECO:0000256" key="3">
    <source>
        <dbReference type="ARBA" id="ARBA00022692"/>
    </source>
</evidence>
<sequence>MFTSLKNTKKGFTLIELLVVIAIIGILSSVVLASLSTARAKSRDAKRISDIGQIQLALELFFDTSQSYPSTTPTYGVAYTGDDAAVQLLTAKGFLPQTPKPPSGTQATYAYKGTTAAGGVVVCTTYTCLGYGLGVALERNDNTVLLSDADVAQIDDGTNDFWGAGGGTSCLGSAAGAAPETCYDVKP</sequence>